<dbReference type="PANTHER" id="PTHR35562">
    <property type="entry name" value="DNA ENDONUCLEASE SMRA-RELATED"/>
    <property type="match status" value="1"/>
</dbReference>
<dbReference type="RefSeq" id="WP_110523903.1">
    <property type="nucleotide sequence ID" value="NZ_QKOE01000004.1"/>
</dbReference>
<gene>
    <name evidence="3" type="ORF">DNK49_08525</name>
</gene>
<feature type="region of interest" description="Disordered" evidence="1">
    <location>
        <begin position="74"/>
        <end position="110"/>
    </location>
</feature>
<dbReference type="OrthoDB" id="9808881at2"/>
<dbReference type="SUPFAM" id="SSF160443">
    <property type="entry name" value="SMR domain-like"/>
    <property type="match status" value="1"/>
</dbReference>
<feature type="compositionally biased region" description="Low complexity" evidence="1">
    <location>
        <begin position="27"/>
        <end position="39"/>
    </location>
</feature>
<proteinExistence type="predicted"/>
<comment type="caution">
    <text evidence="3">The sequence shown here is derived from an EMBL/GenBank/DDBJ whole genome shotgun (WGS) entry which is preliminary data.</text>
</comment>
<dbReference type="EMBL" id="QKOE01000004">
    <property type="protein sequence ID" value="PZA17260.1"/>
    <property type="molecule type" value="Genomic_DNA"/>
</dbReference>
<feature type="compositionally biased region" description="Basic and acidic residues" evidence="1">
    <location>
        <begin position="80"/>
        <end position="90"/>
    </location>
</feature>
<accession>A0A323UZX4</accession>
<organism evidence="3 4">
    <name type="scientific">Parazoarcus communis SWub3 = DSM 12120</name>
    <dbReference type="NCBI Taxonomy" id="1121029"/>
    <lineage>
        <taxon>Bacteria</taxon>
        <taxon>Pseudomonadati</taxon>
        <taxon>Pseudomonadota</taxon>
        <taxon>Betaproteobacteria</taxon>
        <taxon>Rhodocyclales</taxon>
        <taxon>Zoogloeaceae</taxon>
        <taxon>Parazoarcus</taxon>
    </lineage>
</organism>
<evidence type="ECO:0000259" key="2">
    <source>
        <dbReference type="PROSITE" id="PS50828"/>
    </source>
</evidence>
<evidence type="ECO:0000256" key="1">
    <source>
        <dbReference type="SAM" id="MobiDB-lite"/>
    </source>
</evidence>
<sequence>MSRRPARSQDTAPAQRSGKAGADNPFKALAALKVKPAAPTGKAAPRKTSSPTSADADAVPAEDDLALFRKSLAGVAPLDDGGRAELDRPRPAPLPRPKAADTDVPEPVTKRAPLDPLQAAYADVTPLADSGRVALGVAPRRPRGIGALQAEAEAARLGGSEPPPMVLPADADLSDPAVLFRLATRGARPVDTRNRVELNAPTPAPLPLKLEADEREALHESLAAPLTFEDRLDMGDEAAFLRPGLPRRVLSDLRRGRWVLQGEIDLHGLTRDEAREALAHFLASALHQGKRCIRVIHGKGLGSPGKVSILKQLSRGWLAQREEILAFCQAGPHDGGGGALLVLMRAQNSTRR</sequence>
<name>A0A323UZX4_9RHOO</name>
<protein>
    <submittedName>
        <fullName evidence="3">DNA mismatch repair protein MutS</fullName>
    </submittedName>
</protein>
<reference evidence="3 4" key="1">
    <citation type="submission" date="2018-06" db="EMBL/GenBank/DDBJ databases">
        <title>Azoarcus communis strain SWub3 genome.</title>
        <authorList>
            <person name="Zorraquino Salvo V."/>
            <person name="Toubiana D."/>
            <person name="Blumwald E."/>
        </authorList>
    </citation>
    <scope>NUCLEOTIDE SEQUENCE [LARGE SCALE GENOMIC DNA]</scope>
    <source>
        <strain evidence="3 4">SWub3</strain>
    </source>
</reference>
<dbReference type="Gene3D" id="3.30.1370.110">
    <property type="match status" value="1"/>
</dbReference>
<feature type="domain" description="Smr" evidence="2">
    <location>
        <begin position="264"/>
        <end position="345"/>
    </location>
</feature>
<evidence type="ECO:0000313" key="4">
    <source>
        <dbReference type="Proteomes" id="UP000248259"/>
    </source>
</evidence>
<evidence type="ECO:0000313" key="3">
    <source>
        <dbReference type="EMBL" id="PZA17260.1"/>
    </source>
</evidence>
<dbReference type="PANTHER" id="PTHR35562:SF2">
    <property type="entry name" value="DNA ENDONUCLEASE SMRA-RELATED"/>
    <property type="match status" value="1"/>
</dbReference>
<dbReference type="InterPro" id="IPR002625">
    <property type="entry name" value="Smr_dom"/>
</dbReference>
<keyword evidence="4" id="KW-1185">Reference proteome</keyword>
<dbReference type="Proteomes" id="UP000248259">
    <property type="component" value="Unassembled WGS sequence"/>
</dbReference>
<dbReference type="AlphaFoldDB" id="A0A323UZX4"/>
<dbReference type="Pfam" id="PF01713">
    <property type="entry name" value="Smr"/>
    <property type="match status" value="1"/>
</dbReference>
<dbReference type="InterPro" id="IPR036063">
    <property type="entry name" value="Smr_dom_sf"/>
</dbReference>
<dbReference type="SMART" id="SM00463">
    <property type="entry name" value="SMR"/>
    <property type="match status" value="1"/>
</dbReference>
<feature type="region of interest" description="Disordered" evidence="1">
    <location>
        <begin position="1"/>
        <end position="59"/>
    </location>
</feature>
<dbReference type="PROSITE" id="PS50828">
    <property type="entry name" value="SMR"/>
    <property type="match status" value="1"/>
</dbReference>